<dbReference type="InterPro" id="IPR035069">
    <property type="entry name" value="TTHA1013/TTHA0281-like"/>
</dbReference>
<organism evidence="2 3">
    <name type="scientific">Pseudooceanicola pacificus</name>
    <dbReference type="NCBI Taxonomy" id="2676438"/>
    <lineage>
        <taxon>Bacteria</taxon>
        <taxon>Pseudomonadati</taxon>
        <taxon>Pseudomonadota</taxon>
        <taxon>Alphaproteobacteria</taxon>
        <taxon>Rhodobacterales</taxon>
        <taxon>Paracoccaceae</taxon>
        <taxon>Pseudooceanicola</taxon>
    </lineage>
</organism>
<feature type="domain" description="HicB-like antitoxin of toxin-antitoxin system" evidence="1">
    <location>
        <begin position="4"/>
        <end position="63"/>
    </location>
</feature>
<dbReference type="AlphaFoldDB" id="A0A844W5E3"/>
<accession>A0A844W5E3</accession>
<name>A0A844W5E3_9RHOB</name>
<gene>
    <name evidence="2" type="ORF">GLS40_07915</name>
</gene>
<comment type="caution">
    <text evidence="2">The sequence shown here is derived from an EMBL/GenBank/DDBJ whole genome shotgun (WGS) entry which is preliminary data.</text>
</comment>
<dbReference type="SUPFAM" id="SSF143100">
    <property type="entry name" value="TTHA1013/TTHA0281-like"/>
    <property type="match status" value="1"/>
</dbReference>
<evidence type="ECO:0000313" key="2">
    <source>
        <dbReference type="EMBL" id="MWB77944.1"/>
    </source>
</evidence>
<evidence type="ECO:0000313" key="3">
    <source>
        <dbReference type="Proteomes" id="UP000443843"/>
    </source>
</evidence>
<dbReference type="Pfam" id="PF15919">
    <property type="entry name" value="HicB_lk_antitox"/>
    <property type="match status" value="1"/>
</dbReference>
<dbReference type="InterPro" id="IPR031807">
    <property type="entry name" value="HicB-like"/>
</dbReference>
<reference evidence="2 3" key="1">
    <citation type="submission" date="2019-11" db="EMBL/GenBank/DDBJ databases">
        <title>Pseudooceanicola pacifica sp. nov., isolated from deep-sea sediment of the Pacific Ocean.</title>
        <authorList>
            <person name="Lyu L."/>
        </authorList>
    </citation>
    <scope>NUCLEOTIDE SEQUENCE [LARGE SCALE GENOMIC DNA]</scope>
    <source>
        <strain evidence="2 3">216_PA32_1</strain>
    </source>
</reference>
<dbReference type="Gene3D" id="3.30.160.250">
    <property type="match status" value="1"/>
</dbReference>
<sequence>MLMYRVELTPDDNDTYLVTCPELPEVTSFGESVEDAVANGSGAIEEALAARLTAFGEIPHPVEGQHMAAVSSLLGIKLQLLWAMREKGWSRADLMRALGWPRNQVDRLFKADHATRLDQFDAAFGALARRLKTMVA</sequence>
<dbReference type="Proteomes" id="UP000443843">
    <property type="component" value="Unassembled WGS sequence"/>
</dbReference>
<dbReference type="EMBL" id="WNXQ01000003">
    <property type="protein sequence ID" value="MWB77944.1"/>
    <property type="molecule type" value="Genomic_DNA"/>
</dbReference>
<evidence type="ECO:0000259" key="1">
    <source>
        <dbReference type="Pfam" id="PF15919"/>
    </source>
</evidence>
<dbReference type="RefSeq" id="WP_160382196.1">
    <property type="nucleotide sequence ID" value="NZ_WNXQ01000003.1"/>
</dbReference>
<keyword evidence="3" id="KW-1185">Reference proteome</keyword>
<protein>
    <submittedName>
        <fullName evidence="2">Type II toxin-antitoxin system HicB family antitoxin</fullName>
    </submittedName>
</protein>
<proteinExistence type="predicted"/>